<name>A0A401ZU40_9CHLR</name>
<evidence type="ECO:0000256" key="1">
    <source>
        <dbReference type="SAM" id="Phobius"/>
    </source>
</evidence>
<reference evidence="3" key="1">
    <citation type="submission" date="2018-12" db="EMBL/GenBank/DDBJ databases">
        <title>Tengunoibacter tsumagoiensis gen. nov., sp. nov., Dictyobacter kobayashii sp. nov., D. alpinus sp. nov., and D. joshuensis sp. nov. and description of Dictyobacteraceae fam. nov. within the order Ktedonobacterales isolated from Tengu-no-mugimeshi.</title>
        <authorList>
            <person name="Wang C.M."/>
            <person name="Zheng Y."/>
            <person name="Sakai Y."/>
            <person name="Toyoda A."/>
            <person name="Minakuchi Y."/>
            <person name="Abe K."/>
            <person name="Yokota A."/>
            <person name="Yabe S."/>
        </authorList>
    </citation>
    <scope>NUCLEOTIDE SEQUENCE [LARGE SCALE GENOMIC DNA]</scope>
    <source>
        <strain evidence="3">Uno3</strain>
    </source>
</reference>
<protein>
    <submittedName>
        <fullName evidence="2">Uncharacterized protein</fullName>
    </submittedName>
</protein>
<dbReference type="AlphaFoldDB" id="A0A401ZU40"/>
<keyword evidence="1" id="KW-0472">Membrane</keyword>
<gene>
    <name evidence="2" type="ORF">KTT_01430</name>
</gene>
<proteinExistence type="predicted"/>
<evidence type="ECO:0000313" key="3">
    <source>
        <dbReference type="Proteomes" id="UP000287352"/>
    </source>
</evidence>
<feature type="transmembrane region" description="Helical" evidence="1">
    <location>
        <begin position="133"/>
        <end position="152"/>
    </location>
</feature>
<comment type="caution">
    <text evidence="2">The sequence shown here is derived from an EMBL/GenBank/DDBJ whole genome shotgun (WGS) entry which is preliminary data.</text>
</comment>
<feature type="transmembrane region" description="Helical" evidence="1">
    <location>
        <begin position="103"/>
        <end position="126"/>
    </location>
</feature>
<feature type="transmembrane region" description="Helical" evidence="1">
    <location>
        <begin position="172"/>
        <end position="193"/>
    </location>
</feature>
<dbReference type="RefSeq" id="WP_126577897.1">
    <property type="nucleotide sequence ID" value="NZ_BIFR01000001.1"/>
</dbReference>
<organism evidence="2 3">
    <name type="scientific">Tengunoibacter tsumagoiensis</name>
    <dbReference type="NCBI Taxonomy" id="2014871"/>
    <lineage>
        <taxon>Bacteria</taxon>
        <taxon>Bacillati</taxon>
        <taxon>Chloroflexota</taxon>
        <taxon>Ktedonobacteria</taxon>
        <taxon>Ktedonobacterales</taxon>
        <taxon>Dictyobacteraceae</taxon>
        <taxon>Tengunoibacter</taxon>
    </lineage>
</organism>
<keyword evidence="1" id="KW-1133">Transmembrane helix</keyword>
<accession>A0A401ZU40</accession>
<keyword evidence="3" id="KW-1185">Reference proteome</keyword>
<sequence>MANSASVQNIRGTKRIKLLLAFLIGLPTTLMFPFIGLTTPFWWWPEIPFVVLWIALWVSIFRDPRVESGEITNKRVINALITTALLIIVFFVCEIVLLRMNFLLITIGELLVPVMVGMVAAFAVGAERTKGHAVLVGIIAWLGATIINMLATYIDALYVTKMPEFAAKSGNYIGGILALTLMAHLTALAVAGFSGELGWRLRRNLLGEPVKIEADTKRR</sequence>
<keyword evidence="1" id="KW-0812">Transmembrane</keyword>
<dbReference type="Proteomes" id="UP000287352">
    <property type="component" value="Unassembled WGS sequence"/>
</dbReference>
<feature type="transmembrane region" description="Helical" evidence="1">
    <location>
        <begin position="18"/>
        <end position="35"/>
    </location>
</feature>
<feature type="transmembrane region" description="Helical" evidence="1">
    <location>
        <begin position="76"/>
        <end position="97"/>
    </location>
</feature>
<evidence type="ECO:0000313" key="2">
    <source>
        <dbReference type="EMBL" id="GCE10284.1"/>
    </source>
</evidence>
<dbReference type="EMBL" id="BIFR01000001">
    <property type="protein sequence ID" value="GCE10284.1"/>
    <property type="molecule type" value="Genomic_DNA"/>
</dbReference>
<feature type="transmembrane region" description="Helical" evidence="1">
    <location>
        <begin position="41"/>
        <end position="60"/>
    </location>
</feature>